<dbReference type="SUPFAM" id="SSF53955">
    <property type="entry name" value="Lysozyme-like"/>
    <property type="match status" value="1"/>
</dbReference>
<keyword evidence="3" id="KW-1185">Reference proteome</keyword>
<dbReference type="RefSeq" id="WP_185960902.1">
    <property type="nucleotide sequence ID" value="NZ_ML660020.1"/>
</dbReference>
<feature type="region of interest" description="Disordered" evidence="1">
    <location>
        <begin position="225"/>
        <end position="251"/>
    </location>
</feature>
<sequence length="275" mass="30709">MTVREVQEWQRKAARAGSKSVAIGGYQMITKTFNGVVEEMALTGDEMFDAAMQDRMGMHLLNRRGYRKWASGQMSDSHFADNLSMEWAALPRFTGPKRGRSHYDKDGLNASRVAIDVVQQAMNASRDGTPFDFGATAKAGMPAARGGVASAQDERALMLSELDPSTTYNGADLEGVNKPTARYRSKQDEKDAAVAPHWTPTFWEGAEMAMDEGFISSSVLRQMNREEFEPPTSSSPKTSGHKPLRVSLKTTRWLCQRRRQKHTLRRCRRKSNGPT</sequence>
<name>A0A545SR77_9RHOB</name>
<evidence type="ECO:0000313" key="2">
    <source>
        <dbReference type="EMBL" id="TQV67483.1"/>
    </source>
</evidence>
<organism evidence="2 3">
    <name type="scientific">Aliiroseovarius halocynthiae</name>
    <dbReference type="NCBI Taxonomy" id="985055"/>
    <lineage>
        <taxon>Bacteria</taxon>
        <taxon>Pseudomonadati</taxon>
        <taxon>Pseudomonadota</taxon>
        <taxon>Alphaproteobacteria</taxon>
        <taxon>Rhodobacterales</taxon>
        <taxon>Paracoccaceae</taxon>
        <taxon>Aliiroseovarius</taxon>
    </lineage>
</organism>
<dbReference type="InterPro" id="IPR023346">
    <property type="entry name" value="Lysozyme-like_dom_sf"/>
</dbReference>
<accession>A0A545SR77</accession>
<dbReference type="AlphaFoldDB" id="A0A545SR77"/>
<dbReference type="Proteomes" id="UP000315816">
    <property type="component" value="Unassembled WGS sequence"/>
</dbReference>
<proteinExistence type="predicted"/>
<protein>
    <submittedName>
        <fullName evidence="2">Uncharacterized protein</fullName>
    </submittedName>
</protein>
<evidence type="ECO:0000313" key="3">
    <source>
        <dbReference type="Proteomes" id="UP000315816"/>
    </source>
</evidence>
<comment type="caution">
    <text evidence="2">The sequence shown here is derived from an EMBL/GenBank/DDBJ whole genome shotgun (WGS) entry which is preliminary data.</text>
</comment>
<reference evidence="2 3" key="1">
    <citation type="submission" date="2019-06" db="EMBL/GenBank/DDBJ databases">
        <title>A novel species of marine bacteria.</title>
        <authorList>
            <person name="Wang Y."/>
        </authorList>
    </citation>
    <scope>NUCLEOTIDE SEQUENCE [LARGE SCALE GENOMIC DNA]</scope>
    <source>
        <strain evidence="2 3">MA1-10</strain>
    </source>
</reference>
<gene>
    <name evidence="2" type="ORF">FIL88_09670</name>
</gene>
<evidence type="ECO:0000256" key="1">
    <source>
        <dbReference type="SAM" id="MobiDB-lite"/>
    </source>
</evidence>
<dbReference type="EMBL" id="VICH01000006">
    <property type="protein sequence ID" value="TQV67483.1"/>
    <property type="molecule type" value="Genomic_DNA"/>
</dbReference>
<dbReference type="Gene3D" id="1.10.530.10">
    <property type="match status" value="1"/>
</dbReference>